<evidence type="ECO:0000256" key="2">
    <source>
        <dbReference type="ARBA" id="ARBA00022695"/>
    </source>
</evidence>
<evidence type="ECO:0000256" key="1">
    <source>
        <dbReference type="ARBA" id="ARBA00022679"/>
    </source>
</evidence>
<keyword evidence="2" id="KW-0548">Nucleotidyltransferase</keyword>
<evidence type="ECO:0000256" key="3">
    <source>
        <dbReference type="ARBA" id="ARBA00022722"/>
    </source>
</evidence>
<keyword evidence="4" id="KW-0255">Endonuclease</keyword>
<dbReference type="Proteomes" id="UP001146120">
    <property type="component" value="Unassembled WGS sequence"/>
</dbReference>
<evidence type="ECO:0000313" key="8">
    <source>
        <dbReference type="EMBL" id="DAZ95778.1"/>
    </source>
</evidence>
<accession>A0AAV2YPU8</accession>
<reference evidence="8" key="2">
    <citation type="journal article" date="2023" name="Microbiol Resour">
        <title>Decontamination and Annotation of the Draft Genome Sequence of the Oomycete Lagenidium giganteum ARSEF 373.</title>
        <authorList>
            <person name="Morgan W.R."/>
            <person name="Tartar A."/>
        </authorList>
    </citation>
    <scope>NUCLEOTIDE SEQUENCE</scope>
    <source>
        <strain evidence="8">ARSEF 373</strain>
    </source>
</reference>
<evidence type="ECO:0000256" key="6">
    <source>
        <dbReference type="ARBA" id="ARBA00022918"/>
    </source>
</evidence>
<keyword evidence="9" id="KW-1185">Reference proteome</keyword>
<feature type="domain" description="Reverse transcriptase RNase H-like" evidence="7">
    <location>
        <begin position="2"/>
        <end position="37"/>
    </location>
</feature>
<evidence type="ECO:0000259" key="7">
    <source>
        <dbReference type="Pfam" id="PF17917"/>
    </source>
</evidence>
<organism evidence="8 9">
    <name type="scientific">Lagenidium giganteum</name>
    <dbReference type="NCBI Taxonomy" id="4803"/>
    <lineage>
        <taxon>Eukaryota</taxon>
        <taxon>Sar</taxon>
        <taxon>Stramenopiles</taxon>
        <taxon>Oomycota</taxon>
        <taxon>Peronosporomycetes</taxon>
        <taxon>Pythiales</taxon>
        <taxon>Pythiaceae</taxon>
    </lineage>
</organism>
<proteinExistence type="predicted"/>
<gene>
    <name evidence="8" type="ORF">N0F65_010280</name>
</gene>
<dbReference type="GO" id="GO:0016787">
    <property type="term" value="F:hydrolase activity"/>
    <property type="evidence" value="ECO:0007669"/>
    <property type="project" value="UniProtKB-KW"/>
</dbReference>
<evidence type="ECO:0000256" key="4">
    <source>
        <dbReference type="ARBA" id="ARBA00022759"/>
    </source>
</evidence>
<keyword evidence="3" id="KW-0540">Nuclease</keyword>
<sequence>MDRPFIVETDHKSIEPILTQKTANRRIARWFNELSEFQPLFKWIPGE</sequence>
<keyword evidence="1" id="KW-0808">Transferase</keyword>
<dbReference type="EMBL" id="DAKRPA010000190">
    <property type="protein sequence ID" value="DAZ95778.1"/>
    <property type="molecule type" value="Genomic_DNA"/>
</dbReference>
<protein>
    <recommendedName>
        <fullName evidence="7">Reverse transcriptase RNase H-like domain-containing protein</fullName>
    </recommendedName>
</protein>
<feature type="non-terminal residue" evidence="8">
    <location>
        <position position="47"/>
    </location>
</feature>
<name>A0AAV2YPU8_9STRA</name>
<dbReference type="GO" id="GO:0004519">
    <property type="term" value="F:endonuclease activity"/>
    <property type="evidence" value="ECO:0007669"/>
    <property type="project" value="UniProtKB-KW"/>
</dbReference>
<comment type="caution">
    <text evidence="8">The sequence shown here is derived from an EMBL/GenBank/DDBJ whole genome shotgun (WGS) entry which is preliminary data.</text>
</comment>
<dbReference type="AlphaFoldDB" id="A0AAV2YPU8"/>
<reference evidence="8" key="1">
    <citation type="submission" date="2022-11" db="EMBL/GenBank/DDBJ databases">
        <authorList>
            <person name="Morgan W.R."/>
            <person name="Tartar A."/>
        </authorList>
    </citation>
    <scope>NUCLEOTIDE SEQUENCE</scope>
    <source>
        <strain evidence="8">ARSEF 373</strain>
    </source>
</reference>
<keyword evidence="5" id="KW-0378">Hydrolase</keyword>
<evidence type="ECO:0000256" key="5">
    <source>
        <dbReference type="ARBA" id="ARBA00022801"/>
    </source>
</evidence>
<dbReference type="GO" id="GO:0003964">
    <property type="term" value="F:RNA-directed DNA polymerase activity"/>
    <property type="evidence" value="ECO:0007669"/>
    <property type="project" value="UniProtKB-KW"/>
</dbReference>
<evidence type="ECO:0000313" key="9">
    <source>
        <dbReference type="Proteomes" id="UP001146120"/>
    </source>
</evidence>
<keyword evidence="6" id="KW-0695">RNA-directed DNA polymerase</keyword>
<dbReference type="InterPro" id="IPR041373">
    <property type="entry name" value="RT_RNaseH"/>
</dbReference>
<dbReference type="Pfam" id="PF17917">
    <property type="entry name" value="RT_RNaseH"/>
    <property type="match status" value="1"/>
</dbReference>